<dbReference type="AlphaFoldDB" id="A0A7C8U4W1"/>
<feature type="non-terminal residue" evidence="1">
    <location>
        <position position="591"/>
    </location>
</feature>
<gene>
    <name evidence="1" type="ORF">TWF106_005784</name>
</gene>
<dbReference type="Proteomes" id="UP000472727">
    <property type="component" value="Unassembled WGS sequence"/>
</dbReference>
<dbReference type="EMBL" id="WIWS01000267">
    <property type="protein sequence ID" value="KAF3195055.1"/>
    <property type="molecule type" value="Genomic_DNA"/>
</dbReference>
<proteinExistence type="predicted"/>
<comment type="caution">
    <text evidence="1">The sequence shown here is derived from an EMBL/GenBank/DDBJ whole genome shotgun (WGS) entry which is preliminary data.</text>
</comment>
<dbReference type="PANTHER" id="PTHR21529">
    <property type="entry name" value="MAMMARY TURMOR VIRUS RECEPTOR HOMOLOG 1, 2 MTVR1, 2"/>
    <property type="match status" value="1"/>
</dbReference>
<protein>
    <recommendedName>
        <fullName evidence="3">UvrD-like helicase ATP-binding domain-containing protein</fullName>
    </recommendedName>
</protein>
<accession>A0A7C8U4W1</accession>
<evidence type="ECO:0000313" key="2">
    <source>
        <dbReference type="Proteomes" id="UP000472727"/>
    </source>
</evidence>
<dbReference type="InterPro" id="IPR039904">
    <property type="entry name" value="TRANK1"/>
</dbReference>
<sequence>MDRRIWGSPSPNKRALHNLIISRTLPGTNEVLALYKILIDDERPVIALLEESPENHHFRAALIANPDEMLPKLCYFLKFLRVNVMPKNAPSGSTKGMLGPTNANSAIKIPAAFTKEFILVLAKEPSRAFDVSSAGYFDLILSVLDLYLSLAGFATVSLAPLKDLISTILEMPRSVCVIKEIVSEPTGAALLANLLKNKSLIHQVFTEASLCFFGGRLTRLIDDCIASYGADIDNVVEDKKELLGLARISVPYNVTTARYAVQSLLERHKNQIRLMLSSFPCSTCKARLYGILKIRPQDSIGGESKQEFDDINVLLGVFLIYLSDMVMWDLKCVKVDGTLLKILATIQKLVDGMWEFDTELLVSIGDKSKLRGEPIPRAARWCKDGYILWERGVERVEENKKEWVQIVKIVRVGSRADMKAAISAARKAQRSYTREYRIAAGVCVRNPGGSGGLVPKRFVGADVVGLEVNGAAGFESFFLKKKLTPSDVLVLHKILCTGKQYSFTKRVAKMILQGGHQAEVPFVVSPEEESIINYFDSSVCILGRSGTGKTTCLVFRLLATYIRDRLSNDDKQVRQIFLTRSPVLAGKIRQY</sequence>
<name>A0A7C8U4W1_ORBOL</name>
<organism evidence="1 2">
    <name type="scientific">Orbilia oligospora</name>
    <name type="common">Nematode-trapping fungus</name>
    <name type="synonym">Arthrobotrys oligospora</name>
    <dbReference type="NCBI Taxonomy" id="2813651"/>
    <lineage>
        <taxon>Eukaryota</taxon>
        <taxon>Fungi</taxon>
        <taxon>Dikarya</taxon>
        <taxon>Ascomycota</taxon>
        <taxon>Pezizomycotina</taxon>
        <taxon>Orbiliomycetes</taxon>
        <taxon>Orbiliales</taxon>
        <taxon>Orbiliaceae</taxon>
        <taxon>Orbilia</taxon>
    </lineage>
</organism>
<dbReference type="PANTHER" id="PTHR21529:SF4">
    <property type="entry name" value="TPR AND ANKYRIN REPEAT-CONTAINING PROTEIN 1"/>
    <property type="match status" value="1"/>
</dbReference>
<evidence type="ECO:0000313" key="1">
    <source>
        <dbReference type="EMBL" id="KAF3195055.1"/>
    </source>
</evidence>
<evidence type="ECO:0008006" key="3">
    <source>
        <dbReference type="Google" id="ProtNLM"/>
    </source>
</evidence>
<reference evidence="1 2" key="1">
    <citation type="submission" date="2019-06" db="EMBL/GenBank/DDBJ databases">
        <authorList>
            <person name="Palmer J.M."/>
        </authorList>
    </citation>
    <scope>NUCLEOTIDE SEQUENCE [LARGE SCALE GENOMIC DNA]</scope>
    <source>
        <strain evidence="1 2">TWF106</strain>
    </source>
</reference>